<dbReference type="RefSeq" id="WP_350352635.1">
    <property type="nucleotide sequence ID" value="NZ_CP158357.1"/>
</dbReference>
<dbReference type="AlphaFoldDB" id="A0AAU7W2H3"/>
<organism evidence="1">
    <name type="scientific">Microbacterium sp. A8/3-1</name>
    <dbReference type="NCBI Taxonomy" id="3160749"/>
    <lineage>
        <taxon>Bacteria</taxon>
        <taxon>Bacillati</taxon>
        <taxon>Actinomycetota</taxon>
        <taxon>Actinomycetes</taxon>
        <taxon>Micrococcales</taxon>
        <taxon>Microbacteriaceae</taxon>
        <taxon>Microbacterium</taxon>
    </lineage>
</organism>
<gene>
    <name evidence="1" type="ORF">ABS642_06170</name>
</gene>
<name>A0AAU7W2H3_9MICO</name>
<reference evidence="1" key="1">
    <citation type="submission" date="2024-06" db="EMBL/GenBank/DDBJ databases">
        <title>Draft genome sequence of Microbacterium sp. strain A8/3-1, isolated from Oxytropis tragacanthoides Fisch. ex DC. Root nodules in the Altai region of Russia.</title>
        <authorList>
            <person name="Sazanova A."/>
            <person name="Guro P."/>
            <person name="Kuznetsova I."/>
            <person name="Belimov A."/>
            <person name="Safronova V."/>
        </authorList>
    </citation>
    <scope>NUCLEOTIDE SEQUENCE</scope>
    <source>
        <strain evidence="1">A8/3-1</strain>
    </source>
</reference>
<sequence>MHWDRLFEDLEGQLASEWEAERAALDAESERLRIARLELRARLRRLCAFSAEAVVDLANGRRVPVTLRALGADWIAATSRVAEGTQAAASTLLMPAHAIAGITLDHGMILASVEEAAPSDHTLRERMTLGFVLRDLARRRVAVQVSTLTGEDVHGTIDRAAADHLDLAVHEAGDARRASAVQAFRIIPFPRLVAVRTPGTQMP</sequence>
<accession>A0AAU7W2H3</accession>
<dbReference type="EMBL" id="CP158357">
    <property type="protein sequence ID" value="XBX79668.1"/>
    <property type="molecule type" value="Genomic_DNA"/>
</dbReference>
<protein>
    <submittedName>
        <fullName evidence="1">Uncharacterized protein</fullName>
    </submittedName>
</protein>
<evidence type="ECO:0000313" key="1">
    <source>
        <dbReference type="EMBL" id="XBX79668.1"/>
    </source>
</evidence>
<proteinExistence type="predicted"/>